<keyword evidence="2" id="KW-0813">Transport</keyword>
<dbReference type="GO" id="GO:0016020">
    <property type="term" value="C:membrane"/>
    <property type="evidence" value="ECO:0007669"/>
    <property type="project" value="UniProtKB-SubCell"/>
</dbReference>
<dbReference type="Pfam" id="PF10613">
    <property type="entry name" value="Lig_chan-Glu_bd"/>
    <property type="match status" value="1"/>
</dbReference>
<dbReference type="Proteomes" id="UP000311919">
    <property type="component" value="Unassembled WGS sequence"/>
</dbReference>
<dbReference type="SMART" id="SM00079">
    <property type="entry name" value="PBPe"/>
    <property type="match status" value="1"/>
</dbReference>
<keyword evidence="5" id="KW-0406">Ion transport</keyword>
<dbReference type="InterPro" id="IPR015683">
    <property type="entry name" value="Ionotropic_Glu_rcpt"/>
</dbReference>
<evidence type="ECO:0000256" key="1">
    <source>
        <dbReference type="ARBA" id="ARBA00004141"/>
    </source>
</evidence>
<dbReference type="GO" id="GO:0015276">
    <property type="term" value="F:ligand-gated monoatomic ion channel activity"/>
    <property type="evidence" value="ECO:0007669"/>
    <property type="project" value="InterPro"/>
</dbReference>
<keyword evidence="10" id="KW-0407">Ion channel</keyword>
<evidence type="ECO:0000256" key="11">
    <source>
        <dbReference type="SAM" id="Phobius"/>
    </source>
</evidence>
<dbReference type="FunFam" id="3.40.190.10:FF:000024">
    <property type="entry name" value="Glutamate receptor, ionotropic, delta 1"/>
    <property type="match status" value="1"/>
</dbReference>
<dbReference type="Gene3D" id="3.40.190.10">
    <property type="entry name" value="Periplasmic binding protein-like II"/>
    <property type="match status" value="2"/>
</dbReference>
<proteinExistence type="predicted"/>
<comment type="caution">
    <text evidence="15">The sequence shown here is derived from an EMBL/GenBank/DDBJ whole genome shotgun (WGS) entry which is preliminary data.</text>
</comment>
<dbReference type="Gene3D" id="1.10.287.70">
    <property type="match status" value="1"/>
</dbReference>
<dbReference type="STRING" id="6182.A0A4Z2D0M9"/>
<feature type="domain" description="Ionotropic glutamate receptor L-glutamate and glycine-binding" evidence="14">
    <location>
        <begin position="468"/>
        <end position="531"/>
    </location>
</feature>
<dbReference type="EMBL" id="SKCS01000377">
    <property type="protein sequence ID" value="TNN10061.1"/>
    <property type="molecule type" value="Genomic_DNA"/>
</dbReference>
<keyword evidence="6 11" id="KW-0472">Membrane</keyword>
<feature type="chain" id="PRO_5021189812" evidence="12">
    <location>
        <begin position="20"/>
        <end position="778"/>
    </location>
</feature>
<evidence type="ECO:0000256" key="9">
    <source>
        <dbReference type="ARBA" id="ARBA00023286"/>
    </source>
</evidence>
<protein>
    <submittedName>
        <fullName evidence="15">Putative glutamate receptor</fullName>
    </submittedName>
</protein>
<keyword evidence="7 15" id="KW-0675">Receptor</keyword>
<sequence>MLYISSVFNFLSLLFSVCSENEWHVGVIYDDGFDQANYNLAGLFLALKPTLEHYADISTRNSTLPRPQNFKFTVEKFFINQLCSLINNNVHLVMSLTTCSTAEYLESETYRYHLPHIAIPRPACKEKQTSQKTETTTIWIQTDPYRMAKAFLEISEMELASHALILADGLSAIVPEMYDLTLRRKTENEKFYTDFSTQLFSSKRSINSFSSFNEITLDQFIKSLEENKSKITITKSHLTHIFLIHTKSHPLDYITKILENSKITRKYHWILDEIPDVPINDLLKLIDSSSVDKIKLGFFRQFPVLNFEDLSKHKLKMDARLLIKSALYRETHSLPERVTIAAYMIMVSSQIANFIKSFSSSYLERTGVNCYQINPDLDDFGGRLFYNFLSHKAGTSVWRTLWFYSLENFNDTIRNFVSTAYYTSDDRMKLTSKGIQIKQRSSESGLFPNVFQSFNQKVLRVATILDAPFVVSGQVTEEGKIINATGFGIDLLNELSMHFNFSYNLFVPQNGTYGSMNENGEWDGLMGELVNGHVDMIAAGLTINPRRSNYVEFIGPIVEDTIGILVKPSRANDFFFQMFRLFHFNVWIAIICSVIILGISVWLFNRYSPFSGWNLQHSQANSDEVSLYHNLWISLRCMLLQVIHAIWQADLTAFLTKNKLELPIESLKDLAYNDKMVVLTMKGTSTYNMFQISMNHTFYESIYRKLVENPINVYRTSEAVELVKKFDNYVYITEKLFLMSVLQSEERFHLQVIEEPAIVASLGFAVQRGKEYAKPMSS</sequence>
<keyword evidence="4 11" id="KW-1133">Transmembrane helix</keyword>
<dbReference type="OrthoDB" id="9997229at2759"/>
<dbReference type="InterPro" id="IPR019594">
    <property type="entry name" value="Glu/Gly-bd"/>
</dbReference>
<keyword evidence="16" id="KW-1185">Reference proteome</keyword>
<evidence type="ECO:0000256" key="3">
    <source>
        <dbReference type="ARBA" id="ARBA00022692"/>
    </source>
</evidence>
<organism evidence="15 16">
    <name type="scientific">Schistosoma japonicum</name>
    <name type="common">Blood fluke</name>
    <dbReference type="NCBI Taxonomy" id="6182"/>
    <lineage>
        <taxon>Eukaryota</taxon>
        <taxon>Metazoa</taxon>
        <taxon>Spiralia</taxon>
        <taxon>Lophotrochozoa</taxon>
        <taxon>Platyhelminthes</taxon>
        <taxon>Trematoda</taxon>
        <taxon>Digenea</taxon>
        <taxon>Strigeidida</taxon>
        <taxon>Schistosomatoidea</taxon>
        <taxon>Schistosomatidae</taxon>
        <taxon>Schistosoma</taxon>
    </lineage>
</organism>
<dbReference type="SUPFAM" id="SSF53850">
    <property type="entry name" value="Periplasmic binding protein-like II"/>
    <property type="match status" value="1"/>
</dbReference>
<accession>A0A4Z2D0M9</accession>
<evidence type="ECO:0000256" key="12">
    <source>
        <dbReference type="SAM" id="SignalP"/>
    </source>
</evidence>
<evidence type="ECO:0000259" key="13">
    <source>
        <dbReference type="SMART" id="SM00079"/>
    </source>
</evidence>
<feature type="signal peptide" evidence="12">
    <location>
        <begin position="1"/>
        <end position="19"/>
    </location>
</feature>
<keyword evidence="9" id="KW-1071">Ligand-gated ion channel</keyword>
<dbReference type="PANTHER" id="PTHR18966">
    <property type="entry name" value="IONOTROPIC GLUTAMATE RECEPTOR"/>
    <property type="match status" value="1"/>
</dbReference>
<keyword evidence="12" id="KW-0732">Signal</keyword>
<comment type="subcellular location">
    <subcellularLocation>
        <location evidence="1">Membrane</location>
        <topology evidence="1">Multi-pass membrane protein</topology>
    </subcellularLocation>
</comment>
<dbReference type="AlphaFoldDB" id="A0A4Z2D0M9"/>
<reference evidence="15 16" key="1">
    <citation type="submission" date="2019-03" db="EMBL/GenBank/DDBJ databases">
        <title>An improved genome assembly of the fluke Schistosoma japonicum.</title>
        <authorList>
            <person name="Hu W."/>
            <person name="Luo F."/>
            <person name="Yin M."/>
            <person name="Mo X."/>
            <person name="Sun C."/>
            <person name="Wu Q."/>
            <person name="Zhu B."/>
            <person name="Xiang M."/>
            <person name="Wang J."/>
            <person name="Wang Y."/>
            <person name="Zhang T."/>
            <person name="Xu B."/>
            <person name="Zheng H."/>
            <person name="Feng Z."/>
        </authorList>
    </citation>
    <scope>NUCLEOTIDE SEQUENCE [LARGE SCALE GENOMIC DNA]</scope>
    <source>
        <strain evidence="15">HuSjv2</strain>
        <tissue evidence="15">Worms</tissue>
    </source>
</reference>
<evidence type="ECO:0000256" key="7">
    <source>
        <dbReference type="ARBA" id="ARBA00023170"/>
    </source>
</evidence>
<dbReference type="SMART" id="SM00918">
    <property type="entry name" value="Lig_chan-Glu_bd"/>
    <property type="match status" value="1"/>
</dbReference>
<feature type="transmembrane region" description="Helical" evidence="11">
    <location>
        <begin position="584"/>
        <end position="604"/>
    </location>
</feature>
<evidence type="ECO:0000256" key="6">
    <source>
        <dbReference type="ARBA" id="ARBA00023136"/>
    </source>
</evidence>
<evidence type="ECO:0000256" key="2">
    <source>
        <dbReference type="ARBA" id="ARBA00022448"/>
    </source>
</evidence>
<keyword evidence="8" id="KW-0325">Glycoprotein</keyword>
<dbReference type="InterPro" id="IPR001320">
    <property type="entry name" value="Iontro_rcpt_C"/>
</dbReference>
<evidence type="ECO:0000256" key="8">
    <source>
        <dbReference type="ARBA" id="ARBA00023180"/>
    </source>
</evidence>
<keyword evidence="3 11" id="KW-0812">Transmembrane</keyword>
<name>A0A4Z2D0M9_SCHJA</name>
<evidence type="ECO:0000313" key="15">
    <source>
        <dbReference type="EMBL" id="TNN10061.1"/>
    </source>
</evidence>
<gene>
    <name evidence="15" type="ORF">EWB00_005770</name>
</gene>
<feature type="domain" description="Ionotropic glutamate receptor C-terminal" evidence="13">
    <location>
        <begin position="458"/>
        <end position="778"/>
    </location>
</feature>
<evidence type="ECO:0000313" key="16">
    <source>
        <dbReference type="Proteomes" id="UP000311919"/>
    </source>
</evidence>
<evidence type="ECO:0000259" key="14">
    <source>
        <dbReference type="SMART" id="SM00918"/>
    </source>
</evidence>
<evidence type="ECO:0000256" key="10">
    <source>
        <dbReference type="ARBA" id="ARBA00023303"/>
    </source>
</evidence>
<evidence type="ECO:0000256" key="5">
    <source>
        <dbReference type="ARBA" id="ARBA00023065"/>
    </source>
</evidence>
<evidence type="ECO:0000256" key="4">
    <source>
        <dbReference type="ARBA" id="ARBA00022989"/>
    </source>
</evidence>